<reference evidence="2" key="1">
    <citation type="submission" date="2022-11" db="UniProtKB">
        <authorList>
            <consortium name="WormBaseParasite"/>
        </authorList>
    </citation>
    <scope>IDENTIFICATION</scope>
</reference>
<protein>
    <submittedName>
        <fullName evidence="2">Uncharacterized protein</fullName>
    </submittedName>
</protein>
<evidence type="ECO:0000313" key="1">
    <source>
        <dbReference type="Proteomes" id="UP000887581"/>
    </source>
</evidence>
<dbReference type="WBParaSite" id="sdigi.contig43.g2742.t1">
    <property type="protein sequence ID" value="sdigi.contig43.g2742.t1"/>
    <property type="gene ID" value="sdigi.contig43.g2742"/>
</dbReference>
<evidence type="ECO:0000313" key="2">
    <source>
        <dbReference type="WBParaSite" id="sdigi.contig43.g2742.t1"/>
    </source>
</evidence>
<accession>A0A915PUC7</accession>
<dbReference type="Proteomes" id="UP000887581">
    <property type="component" value="Unplaced"/>
</dbReference>
<dbReference type="AlphaFoldDB" id="A0A915PUC7"/>
<organism evidence="1 2">
    <name type="scientific">Setaria digitata</name>
    <dbReference type="NCBI Taxonomy" id="48799"/>
    <lineage>
        <taxon>Eukaryota</taxon>
        <taxon>Metazoa</taxon>
        <taxon>Ecdysozoa</taxon>
        <taxon>Nematoda</taxon>
        <taxon>Chromadorea</taxon>
        <taxon>Rhabditida</taxon>
        <taxon>Spirurina</taxon>
        <taxon>Spiruromorpha</taxon>
        <taxon>Filarioidea</taxon>
        <taxon>Setariidae</taxon>
        <taxon>Setaria</taxon>
    </lineage>
</organism>
<proteinExistence type="predicted"/>
<name>A0A915PUC7_9BILA</name>
<keyword evidence="1" id="KW-1185">Reference proteome</keyword>
<sequence length="87" mass="9790">MLEEIREVRDVSLLAASLFCMRRMIDCIPASGIASTVLLLLPRTFYSVIIGFDAHAFAVDEEMQLDVLINILYKLFWIVGCNPDKGP</sequence>